<comment type="caution">
    <text evidence="2">The sequence shown here is derived from an EMBL/GenBank/DDBJ whole genome shotgun (WGS) entry which is preliminary data.</text>
</comment>
<keyword evidence="1" id="KW-1133">Transmembrane helix</keyword>
<feature type="transmembrane region" description="Helical" evidence="1">
    <location>
        <begin position="53"/>
        <end position="71"/>
    </location>
</feature>
<feature type="transmembrane region" description="Helical" evidence="1">
    <location>
        <begin position="78"/>
        <end position="96"/>
    </location>
</feature>
<dbReference type="RefSeq" id="WP_184811748.1">
    <property type="nucleotide sequence ID" value="NZ_JACHJQ010000004.1"/>
</dbReference>
<keyword evidence="1" id="KW-0812">Transmembrane</keyword>
<evidence type="ECO:0000256" key="1">
    <source>
        <dbReference type="SAM" id="Phobius"/>
    </source>
</evidence>
<feature type="transmembrane region" description="Helical" evidence="1">
    <location>
        <begin position="108"/>
        <end position="128"/>
    </location>
</feature>
<dbReference type="EMBL" id="JACHJQ010000004">
    <property type="protein sequence ID" value="MBB4907568.1"/>
    <property type="molecule type" value="Genomic_DNA"/>
</dbReference>
<gene>
    <name evidence="2" type="ORF">FHR82_003810</name>
</gene>
<evidence type="ECO:0000313" key="2">
    <source>
        <dbReference type="EMBL" id="MBB4907568.1"/>
    </source>
</evidence>
<proteinExistence type="predicted"/>
<organism evidence="2 3">
    <name type="scientific">Actinophytocola algeriensis</name>
    <dbReference type="NCBI Taxonomy" id="1768010"/>
    <lineage>
        <taxon>Bacteria</taxon>
        <taxon>Bacillati</taxon>
        <taxon>Actinomycetota</taxon>
        <taxon>Actinomycetes</taxon>
        <taxon>Pseudonocardiales</taxon>
        <taxon>Pseudonocardiaceae</taxon>
    </lineage>
</organism>
<keyword evidence="1" id="KW-0472">Membrane</keyword>
<sequence length="135" mass="14743">MIRAGLIFLAVTQGAAGLIQLFAPKFFYDDFPTSATPWVSLLPPYNEHLMRDVGALTLAYVLVLTAAAIWPEPKLVRVALAANLMFTVPHFIFHATHLDHYPTGSATAQTIALALAVLLPIALLILSVRRRADTH</sequence>
<keyword evidence="3" id="KW-1185">Reference proteome</keyword>
<protein>
    <recommendedName>
        <fullName evidence="4">DoxX-like protein</fullName>
    </recommendedName>
</protein>
<dbReference type="Proteomes" id="UP000520767">
    <property type="component" value="Unassembled WGS sequence"/>
</dbReference>
<dbReference type="AlphaFoldDB" id="A0A7W7Q676"/>
<accession>A0A7W7Q676</accession>
<reference evidence="2 3" key="1">
    <citation type="submission" date="2020-08" db="EMBL/GenBank/DDBJ databases">
        <title>Genomic Encyclopedia of Type Strains, Phase III (KMG-III): the genomes of soil and plant-associated and newly described type strains.</title>
        <authorList>
            <person name="Whitman W."/>
        </authorList>
    </citation>
    <scope>NUCLEOTIDE SEQUENCE [LARGE SCALE GENOMIC DNA]</scope>
    <source>
        <strain evidence="2 3">CECT 8960</strain>
    </source>
</reference>
<evidence type="ECO:0008006" key="4">
    <source>
        <dbReference type="Google" id="ProtNLM"/>
    </source>
</evidence>
<name>A0A7W7Q676_9PSEU</name>
<evidence type="ECO:0000313" key="3">
    <source>
        <dbReference type="Proteomes" id="UP000520767"/>
    </source>
</evidence>